<evidence type="ECO:0000313" key="3">
    <source>
        <dbReference type="Proteomes" id="UP001358586"/>
    </source>
</evidence>
<name>A0ABR0PJQ4_GOSAR</name>
<comment type="caution">
    <text evidence="2">The sequence shown here is derived from an EMBL/GenBank/DDBJ whole genome shotgun (WGS) entry which is preliminary data.</text>
</comment>
<reference evidence="2 3" key="1">
    <citation type="submission" date="2023-03" db="EMBL/GenBank/DDBJ databases">
        <title>WGS of Gossypium arboreum.</title>
        <authorList>
            <person name="Yu D."/>
        </authorList>
    </citation>
    <scope>NUCLEOTIDE SEQUENCE [LARGE SCALE GENOMIC DNA]</scope>
    <source>
        <tissue evidence="2">Leaf</tissue>
    </source>
</reference>
<evidence type="ECO:0000313" key="2">
    <source>
        <dbReference type="EMBL" id="KAK5824613.1"/>
    </source>
</evidence>
<feature type="domain" description="Reverse transcriptase zinc-binding" evidence="1">
    <location>
        <begin position="24"/>
        <end position="91"/>
    </location>
</feature>
<gene>
    <name evidence="2" type="ORF">PVK06_019394</name>
</gene>
<dbReference type="Pfam" id="PF13966">
    <property type="entry name" value="zf-RVT"/>
    <property type="match status" value="1"/>
</dbReference>
<dbReference type="EMBL" id="JARKNE010000006">
    <property type="protein sequence ID" value="KAK5824613.1"/>
    <property type="molecule type" value="Genomic_DNA"/>
</dbReference>
<evidence type="ECO:0000259" key="1">
    <source>
        <dbReference type="Pfam" id="PF13966"/>
    </source>
</evidence>
<accession>A0ABR0PJQ4</accession>
<proteinExistence type="predicted"/>
<protein>
    <recommendedName>
        <fullName evidence="1">Reverse transcriptase zinc-binding domain-containing protein</fullName>
    </recommendedName>
</protein>
<organism evidence="2 3">
    <name type="scientific">Gossypium arboreum</name>
    <name type="common">Tree cotton</name>
    <name type="synonym">Gossypium nanking</name>
    <dbReference type="NCBI Taxonomy" id="29729"/>
    <lineage>
        <taxon>Eukaryota</taxon>
        <taxon>Viridiplantae</taxon>
        <taxon>Streptophyta</taxon>
        <taxon>Embryophyta</taxon>
        <taxon>Tracheophyta</taxon>
        <taxon>Spermatophyta</taxon>
        <taxon>Magnoliopsida</taxon>
        <taxon>eudicotyledons</taxon>
        <taxon>Gunneridae</taxon>
        <taxon>Pentapetalae</taxon>
        <taxon>rosids</taxon>
        <taxon>malvids</taxon>
        <taxon>Malvales</taxon>
        <taxon>Malvaceae</taxon>
        <taxon>Malvoideae</taxon>
        <taxon>Gossypium</taxon>
    </lineage>
</organism>
<keyword evidence="3" id="KW-1185">Reference proteome</keyword>
<dbReference type="InterPro" id="IPR026960">
    <property type="entry name" value="RVT-Znf"/>
</dbReference>
<sequence length="178" mass="20428">MIAEDGSWNLDLFRVLKEGVWNPINKKWKIVWKCPGPQRVRVFLWMVLQGRLLSNVERVWRGILDDSSCLICGHYLEDVLHILRDCPTAKDVCAQVNPTHIIKERVCLNTDGAVHLDSRLAAAWGIVRDKAGNWIGGFPRFLAKQALIEKANMQEFDVLPKRTYSLIDKDKHMCATFT</sequence>
<dbReference type="Proteomes" id="UP001358586">
    <property type="component" value="Chromosome 6"/>
</dbReference>